<protein>
    <recommendedName>
        <fullName evidence="8 24">Cytochrome c oxidase subunit 1</fullName>
        <ecNumber evidence="7 24">7.1.1.9</ecNumber>
    </recommendedName>
</protein>
<feature type="transmembrane region" description="Helical" evidence="25">
    <location>
        <begin position="336"/>
        <end position="357"/>
    </location>
</feature>
<dbReference type="InterPro" id="IPR036927">
    <property type="entry name" value="Cyt_c_oxase-like_su1_sf"/>
</dbReference>
<evidence type="ECO:0000256" key="21">
    <source>
        <dbReference type="ARBA" id="ARBA00023128"/>
    </source>
</evidence>
<evidence type="ECO:0000256" key="24">
    <source>
        <dbReference type="RuleBase" id="RU000369"/>
    </source>
</evidence>
<keyword evidence="22 24" id="KW-0472">Membrane</keyword>
<evidence type="ECO:0000256" key="22">
    <source>
        <dbReference type="ARBA" id="ARBA00023136"/>
    </source>
</evidence>
<evidence type="ECO:0000256" key="19">
    <source>
        <dbReference type="ARBA" id="ARBA00023004"/>
    </source>
</evidence>
<feature type="transmembrane region" description="Helical" evidence="25">
    <location>
        <begin position="377"/>
        <end position="398"/>
    </location>
</feature>
<dbReference type="InterPro" id="IPR023616">
    <property type="entry name" value="Cyt_c_oxase-like_su1_dom"/>
</dbReference>
<dbReference type="InterPro" id="IPR023615">
    <property type="entry name" value="Cyt_c_Oxase_su1_BS"/>
</dbReference>
<dbReference type="PRINTS" id="PR01165">
    <property type="entry name" value="CYCOXIDASEI"/>
</dbReference>
<evidence type="ECO:0000256" key="23">
    <source>
        <dbReference type="ARBA" id="ARBA00049512"/>
    </source>
</evidence>
<dbReference type="GO" id="GO:0015990">
    <property type="term" value="P:electron transport coupled proton transport"/>
    <property type="evidence" value="ECO:0007669"/>
    <property type="project" value="TreeGrafter"/>
</dbReference>
<dbReference type="FunFam" id="1.20.210.10:FF:000001">
    <property type="entry name" value="Cytochrome c oxidase subunit 1"/>
    <property type="match status" value="1"/>
</dbReference>
<evidence type="ECO:0000256" key="25">
    <source>
        <dbReference type="SAM" id="Phobius"/>
    </source>
</evidence>
<keyword evidence="11 24" id="KW-0679">Respiratory chain</keyword>
<evidence type="ECO:0000256" key="10">
    <source>
        <dbReference type="ARBA" id="ARBA00022617"/>
    </source>
</evidence>
<feature type="transmembrane region" description="Helical" evidence="25">
    <location>
        <begin position="102"/>
        <end position="124"/>
    </location>
</feature>
<keyword evidence="16" id="KW-1278">Translocase</keyword>
<evidence type="ECO:0000256" key="20">
    <source>
        <dbReference type="ARBA" id="ARBA00023008"/>
    </source>
</evidence>
<feature type="domain" description="Cytochrome oxidase subunit I profile" evidence="26">
    <location>
        <begin position="1"/>
        <end position="510"/>
    </location>
</feature>
<evidence type="ECO:0000256" key="4">
    <source>
        <dbReference type="ARBA" id="ARBA00004673"/>
    </source>
</evidence>
<accession>A0A4Y1KB34</accession>
<evidence type="ECO:0000256" key="8">
    <source>
        <dbReference type="ARBA" id="ARBA00015947"/>
    </source>
</evidence>
<comment type="catalytic activity">
    <reaction evidence="23">
        <text>4 Fe(II)-[cytochrome c] + O2 + 8 H(+)(in) = 4 Fe(III)-[cytochrome c] + 2 H2O + 4 H(+)(out)</text>
        <dbReference type="Rhea" id="RHEA:11436"/>
        <dbReference type="Rhea" id="RHEA-COMP:10350"/>
        <dbReference type="Rhea" id="RHEA-COMP:14399"/>
        <dbReference type="ChEBI" id="CHEBI:15377"/>
        <dbReference type="ChEBI" id="CHEBI:15378"/>
        <dbReference type="ChEBI" id="CHEBI:15379"/>
        <dbReference type="ChEBI" id="CHEBI:29033"/>
        <dbReference type="ChEBI" id="CHEBI:29034"/>
        <dbReference type="EC" id="7.1.1.9"/>
    </reaction>
    <physiologicalReaction direction="left-to-right" evidence="23">
        <dbReference type="Rhea" id="RHEA:11437"/>
    </physiologicalReaction>
</comment>
<dbReference type="PANTHER" id="PTHR10422">
    <property type="entry name" value="CYTOCHROME C OXIDASE SUBUNIT 1"/>
    <property type="match status" value="1"/>
</dbReference>
<comment type="cofactor">
    <cofactor evidence="1">
        <name>Cu cation</name>
        <dbReference type="ChEBI" id="CHEBI:23378"/>
    </cofactor>
</comment>
<evidence type="ECO:0000256" key="11">
    <source>
        <dbReference type="ARBA" id="ARBA00022660"/>
    </source>
</evidence>
<evidence type="ECO:0000256" key="2">
    <source>
        <dbReference type="ARBA" id="ARBA00001971"/>
    </source>
</evidence>
<keyword evidence="13 24" id="KW-0479">Metal-binding</keyword>
<dbReference type="EMBL" id="KX355212">
    <property type="protein sequence ID" value="ASY97572.1"/>
    <property type="molecule type" value="Genomic_DNA"/>
</dbReference>
<geneLocation type="mitochondrion" evidence="27"/>
<evidence type="ECO:0000256" key="1">
    <source>
        <dbReference type="ARBA" id="ARBA00001935"/>
    </source>
</evidence>
<comment type="subcellular location">
    <subcellularLocation>
        <location evidence="3 24">Mitochondrion inner membrane</location>
        <topology evidence="3 24">Multi-pass membrane protein</topology>
    </subcellularLocation>
</comment>
<evidence type="ECO:0000256" key="12">
    <source>
        <dbReference type="ARBA" id="ARBA00022692"/>
    </source>
</evidence>
<keyword evidence="21 24" id="KW-0496">Mitochondrion</keyword>
<evidence type="ECO:0000256" key="6">
    <source>
        <dbReference type="ARBA" id="ARBA00011164"/>
    </source>
</evidence>
<keyword evidence="18 25" id="KW-1133">Transmembrane helix</keyword>
<sequence>MNKWLFSTNHKDIGTLYFLFGMWAGMVGSSMSWIIRIELGQPGTFIGDDQIYNVIVTAHAFVMIFFMVMPIMIGGFGNWLVPLMIGAPDMAFPRMNNMSFWLLPPSLTLLLTSSIVEMGAGTGWTVYPPLSSNISHSGPSVDLAIFSLHLAGVSSILGAINFISTILNMRPTGMTPERTPLFVWSVGITALLLLLSLPVLAGAITMLLTDRNLNTSFFDPTGGGDPILYQHLFWFFGHPEVYILILPGFGLISHIISQESGKMEAFGTLGMIYAMLTIGLLGFIVWAHHMFTVGMDVDTRAYFTSATMIIAVPTGIKIFSWLATLHGMNMNYTPSILWALGFVFLFTIGGLTGVILANSSIDIILHDTYYVVAHFHYVLSMGAVFAIMGSFIQWFPLFTGMTMKNKWLKIQFTTMFIGVNTTFFPQHFLGLSGMPRRYSDYPDSYTTWNIISSIGSTMSMISIMMFIMIIWESLVTKRMMIFNNNLSTSIEWYQKTPPMEHSYAELPLIFSF</sequence>
<reference evidence="27" key="1">
    <citation type="submission" date="2016-06" db="EMBL/GenBank/DDBJ databases">
        <authorList>
            <person name="Yang C."/>
            <person name="Li H."/>
            <person name="Cai W.Z."/>
        </authorList>
    </citation>
    <scope>NUCLEOTIDE SEQUENCE</scope>
</reference>
<keyword evidence="9 24" id="KW-0813">Transport</keyword>
<dbReference type="GO" id="GO:0045277">
    <property type="term" value="C:respiratory chain complex IV"/>
    <property type="evidence" value="ECO:0007669"/>
    <property type="project" value="InterPro"/>
</dbReference>
<name>A0A4Y1KB34_9HEMI</name>
<comment type="cofactor">
    <cofactor evidence="2">
        <name>heme</name>
        <dbReference type="ChEBI" id="CHEBI:30413"/>
    </cofactor>
</comment>
<evidence type="ECO:0000256" key="15">
    <source>
        <dbReference type="ARBA" id="ARBA00022842"/>
    </source>
</evidence>
<evidence type="ECO:0000256" key="17">
    <source>
        <dbReference type="ARBA" id="ARBA00022982"/>
    </source>
</evidence>
<gene>
    <name evidence="27" type="primary">COI</name>
</gene>
<keyword evidence="17 24" id="KW-0249">Electron transport</keyword>
<keyword evidence="15" id="KW-0460">Magnesium</keyword>
<feature type="transmembrane region" description="Helical" evidence="25">
    <location>
        <begin position="16"/>
        <end position="35"/>
    </location>
</feature>
<dbReference type="UniPathway" id="UPA00705"/>
<evidence type="ECO:0000256" key="7">
    <source>
        <dbReference type="ARBA" id="ARBA00012949"/>
    </source>
</evidence>
<reference evidence="27" key="2">
    <citation type="journal article" date="2019" name="Syst. Entomol.">
        <title>Higher-level phylogeny and evolutionary history of Pentatomomorpha (Hemiptera: Heteroptera) inferred from mitochondrial genome sequences.</title>
        <authorList>
            <person name="Liu Y."/>
            <person name="Li H."/>
            <person name="Song F."/>
            <person name="Zhao Y."/>
            <person name="Wilson J.-J."/>
            <person name="Cai W."/>
        </authorList>
    </citation>
    <scope>NUCLEOTIDE SEQUENCE</scope>
</reference>
<dbReference type="GO" id="GO:0006123">
    <property type="term" value="P:mitochondrial electron transport, cytochrome c to oxygen"/>
    <property type="evidence" value="ECO:0007669"/>
    <property type="project" value="TreeGrafter"/>
</dbReference>
<evidence type="ECO:0000259" key="26">
    <source>
        <dbReference type="PROSITE" id="PS50855"/>
    </source>
</evidence>
<evidence type="ECO:0000256" key="16">
    <source>
        <dbReference type="ARBA" id="ARBA00022967"/>
    </source>
</evidence>
<dbReference type="GO" id="GO:0020037">
    <property type="term" value="F:heme binding"/>
    <property type="evidence" value="ECO:0007669"/>
    <property type="project" value="InterPro"/>
</dbReference>
<dbReference type="Pfam" id="PF00115">
    <property type="entry name" value="COX1"/>
    <property type="match status" value="1"/>
</dbReference>
<feature type="transmembrane region" description="Helical" evidence="25">
    <location>
        <begin position="181"/>
        <end position="208"/>
    </location>
</feature>
<evidence type="ECO:0000256" key="3">
    <source>
        <dbReference type="ARBA" id="ARBA00004448"/>
    </source>
</evidence>
<dbReference type="GO" id="GO:0046872">
    <property type="term" value="F:metal ion binding"/>
    <property type="evidence" value="ECO:0007669"/>
    <property type="project" value="UniProtKB-KW"/>
</dbReference>
<feature type="transmembrane region" description="Helical" evidence="25">
    <location>
        <begin position="265"/>
        <end position="289"/>
    </location>
</feature>
<evidence type="ECO:0000256" key="9">
    <source>
        <dbReference type="ARBA" id="ARBA00022448"/>
    </source>
</evidence>
<dbReference type="SUPFAM" id="SSF81442">
    <property type="entry name" value="Cytochrome c oxidase subunit I-like"/>
    <property type="match status" value="1"/>
</dbReference>
<organism evidence="27">
    <name type="scientific">Macrocheraia grandis</name>
    <dbReference type="NCBI Taxonomy" id="2653828"/>
    <lineage>
        <taxon>Eukaryota</taxon>
        <taxon>Metazoa</taxon>
        <taxon>Ecdysozoa</taxon>
        <taxon>Arthropoda</taxon>
        <taxon>Hexapoda</taxon>
        <taxon>Insecta</taxon>
        <taxon>Pterygota</taxon>
        <taxon>Neoptera</taxon>
        <taxon>Paraneoptera</taxon>
        <taxon>Hemiptera</taxon>
        <taxon>Heteroptera</taxon>
        <taxon>Panheteroptera</taxon>
        <taxon>Pentatomomorpha</taxon>
        <taxon>Pyrrhocoroidea</taxon>
        <taxon>Largidae</taxon>
        <taxon>Macrocheraia</taxon>
    </lineage>
</organism>
<evidence type="ECO:0000256" key="18">
    <source>
        <dbReference type="ARBA" id="ARBA00022989"/>
    </source>
</evidence>
<evidence type="ECO:0000256" key="14">
    <source>
        <dbReference type="ARBA" id="ARBA00022792"/>
    </source>
</evidence>
<feature type="transmembrane region" description="Helical" evidence="25">
    <location>
        <begin position="228"/>
        <end position="253"/>
    </location>
</feature>
<dbReference type="GO" id="GO:0005743">
    <property type="term" value="C:mitochondrial inner membrane"/>
    <property type="evidence" value="ECO:0007669"/>
    <property type="project" value="UniProtKB-SubCell"/>
</dbReference>
<dbReference type="EC" id="7.1.1.9" evidence="7 24"/>
<keyword evidence="20 24" id="KW-0186">Copper</keyword>
<comment type="function">
    <text evidence="24">Component of the cytochrome c oxidase, the last enzyme in the mitochondrial electron transport chain which drives oxidative phosphorylation. The respiratory chain contains 3 multisubunit complexes succinate dehydrogenase (complex II, CII), ubiquinol-cytochrome c oxidoreductase (cytochrome b-c1 complex, complex III, CIII) and cytochrome c oxidase (complex IV, CIV), that cooperate to transfer electrons derived from NADH and succinate to molecular oxygen, creating an electrochemical gradient over the inner membrane that drives transmembrane transport and the ATP synthase. Cytochrome c oxidase is the component of the respiratory chain that catalyzes the reduction of oxygen to water. Electrons originating from reduced cytochrome c in the intermembrane space (IMS) are transferred via the dinuclear copper A center (CU(A)) of subunit 2 and heme A of subunit 1 to the active site in subunit 1, a binuclear center (BNC) formed by heme A3 and copper B (CU(B)). The BNC reduces molecular oxygen to 2 water molecules using 4 electrons from cytochrome c in the IMS and 4 protons from the mitochondrial matrix.</text>
</comment>
<proteinExistence type="inferred from homology"/>
<comment type="similarity">
    <text evidence="5 24">Belongs to the heme-copper respiratory oxidase family.</text>
</comment>
<keyword evidence="19 24" id="KW-0408">Iron</keyword>
<feature type="transmembrane region" description="Helical" evidence="25">
    <location>
        <begin position="144"/>
        <end position="169"/>
    </location>
</feature>
<dbReference type="InterPro" id="IPR033944">
    <property type="entry name" value="Cyt_c_oxase_su1_dom"/>
</dbReference>
<comment type="pathway">
    <text evidence="4 24">Energy metabolism; oxidative phosphorylation.</text>
</comment>
<dbReference type="GO" id="GO:0004129">
    <property type="term" value="F:cytochrome-c oxidase activity"/>
    <property type="evidence" value="ECO:0007669"/>
    <property type="project" value="UniProtKB-EC"/>
</dbReference>
<feature type="transmembrane region" description="Helical" evidence="25">
    <location>
        <begin position="301"/>
        <end position="324"/>
    </location>
</feature>
<evidence type="ECO:0000313" key="27">
    <source>
        <dbReference type="EMBL" id="ASY97572.1"/>
    </source>
</evidence>
<keyword evidence="10 24" id="KW-0349">Heme</keyword>
<feature type="transmembrane region" description="Helical" evidence="25">
    <location>
        <begin position="410"/>
        <end position="428"/>
    </location>
</feature>
<dbReference type="PANTHER" id="PTHR10422:SF18">
    <property type="entry name" value="CYTOCHROME C OXIDASE SUBUNIT 1"/>
    <property type="match status" value="1"/>
</dbReference>
<keyword evidence="14 24" id="KW-0999">Mitochondrion inner membrane</keyword>
<dbReference type="AlphaFoldDB" id="A0A4Y1KB34"/>
<dbReference type="InterPro" id="IPR000883">
    <property type="entry name" value="Cyt_C_Oxase_1"/>
</dbReference>
<keyword evidence="12 24" id="KW-0812">Transmembrane</keyword>
<dbReference type="PROSITE" id="PS00077">
    <property type="entry name" value="COX1_CUB"/>
    <property type="match status" value="1"/>
</dbReference>
<dbReference type="Gene3D" id="1.20.210.10">
    <property type="entry name" value="Cytochrome c oxidase-like, subunit I domain"/>
    <property type="match status" value="1"/>
</dbReference>
<evidence type="ECO:0000256" key="13">
    <source>
        <dbReference type="ARBA" id="ARBA00022723"/>
    </source>
</evidence>
<dbReference type="CDD" id="cd01663">
    <property type="entry name" value="Cyt_c_Oxidase_I"/>
    <property type="match status" value="1"/>
</dbReference>
<feature type="transmembrane region" description="Helical" evidence="25">
    <location>
        <begin position="55"/>
        <end position="81"/>
    </location>
</feature>
<comment type="subunit">
    <text evidence="6">Component of the cytochrome c oxidase (complex IV, CIV), a multisubunit enzyme composed of a catalytic core of 3 subunits and several supernumerary subunits. The complex exists as a monomer or a dimer and forms supercomplexes (SCs) in the inner mitochondrial membrane with ubiquinol-cytochrome c oxidoreductase (cytochrome b-c1 complex, complex III, CIII).</text>
</comment>
<evidence type="ECO:0000256" key="5">
    <source>
        <dbReference type="ARBA" id="ARBA00009578"/>
    </source>
</evidence>
<dbReference type="PROSITE" id="PS50855">
    <property type="entry name" value="COX1"/>
    <property type="match status" value="1"/>
</dbReference>
<feature type="transmembrane region" description="Helical" evidence="25">
    <location>
        <begin position="448"/>
        <end position="471"/>
    </location>
</feature>